<proteinExistence type="predicted"/>
<evidence type="ECO:0000256" key="4">
    <source>
        <dbReference type="ARBA" id="ARBA00022759"/>
    </source>
</evidence>
<keyword evidence="5" id="KW-0378">Hydrolase</keyword>
<keyword evidence="9" id="KW-1185">Reference proteome</keyword>
<evidence type="ECO:0000256" key="1">
    <source>
        <dbReference type="ARBA" id="ARBA00022679"/>
    </source>
</evidence>
<keyword evidence="6" id="KW-0695">RNA-directed DNA polymerase</keyword>
<dbReference type="GO" id="GO:0004519">
    <property type="term" value="F:endonuclease activity"/>
    <property type="evidence" value="ECO:0007669"/>
    <property type="project" value="UniProtKB-KW"/>
</dbReference>
<keyword evidence="3" id="KW-0540">Nuclease</keyword>
<reference evidence="8" key="1">
    <citation type="submission" date="2023-08" db="EMBL/GenBank/DDBJ databases">
        <title>A de novo genome assembly of Solanum verrucosum Schlechtendal, a Mexican diploid species geographically isolated from the other diploid A-genome species in potato relatives.</title>
        <authorList>
            <person name="Hosaka K."/>
        </authorList>
    </citation>
    <scope>NUCLEOTIDE SEQUENCE</scope>
    <source>
        <tissue evidence="8">Young leaves</tissue>
    </source>
</reference>
<name>A0AAF0U9F6_SOLVR</name>
<evidence type="ECO:0000313" key="9">
    <source>
        <dbReference type="Proteomes" id="UP001234989"/>
    </source>
</evidence>
<dbReference type="GO" id="GO:0003964">
    <property type="term" value="F:RNA-directed DNA polymerase activity"/>
    <property type="evidence" value="ECO:0007669"/>
    <property type="project" value="UniProtKB-KW"/>
</dbReference>
<keyword evidence="4" id="KW-0255">Endonuclease</keyword>
<feature type="domain" description="Reverse transcriptase RNase H-like" evidence="7">
    <location>
        <begin position="5"/>
        <end position="36"/>
    </location>
</feature>
<gene>
    <name evidence="8" type="ORF">MTR67_035393</name>
</gene>
<dbReference type="InterPro" id="IPR041373">
    <property type="entry name" value="RT_RNaseH"/>
</dbReference>
<evidence type="ECO:0000259" key="7">
    <source>
        <dbReference type="Pfam" id="PF17917"/>
    </source>
</evidence>
<organism evidence="8 9">
    <name type="scientific">Solanum verrucosum</name>
    <dbReference type="NCBI Taxonomy" id="315347"/>
    <lineage>
        <taxon>Eukaryota</taxon>
        <taxon>Viridiplantae</taxon>
        <taxon>Streptophyta</taxon>
        <taxon>Embryophyta</taxon>
        <taxon>Tracheophyta</taxon>
        <taxon>Spermatophyta</taxon>
        <taxon>Magnoliopsida</taxon>
        <taxon>eudicotyledons</taxon>
        <taxon>Gunneridae</taxon>
        <taxon>Pentapetalae</taxon>
        <taxon>asterids</taxon>
        <taxon>lamiids</taxon>
        <taxon>Solanales</taxon>
        <taxon>Solanaceae</taxon>
        <taxon>Solanoideae</taxon>
        <taxon>Solaneae</taxon>
        <taxon>Solanum</taxon>
    </lineage>
</organism>
<dbReference type="EMBL" id="CP133619">
    <property type="protein sequence ID" value="WMV42008.1"/>
    <property type="molecule type" value="Genomic_DNA"/>
</dbReference>
<evidence type="ECO:0000256" key="6">
    <source>
        <dbReference type="ARBA" id="ARBA00022918"/>
    </source>
</evidence>
<dbReference type="AlphaFoldDB" id="A0AAF0U9F6"/>
<evidence type="ECO:0000256" key="2">
    <source>
        <dbReference type="ARBA" id="ARBA00022695"/>
    </source>
</evidence>
<evidence type="ECO:0000256" key="5">
    <source>
        <dbReference type="ARBA" id="ARBA00022801"/>
    </source>
</evidence>
<dbReference type="Proteomes" id="UP001234989">
    <property type="component" value="Chromosome 8"/>
</dbReference>
<dbReference type="Pfam" id="PF17917">
    <property type="entry name" value="RT_RNaseH"/>
    <property type="match status" value="1"/>
</dbReference>
<evidence type="ECO:0000256" key="3">
    <source>
        <dbReference type="ARBA" id="ARBA00022722"/>
    </source>
</evidence>
<protein>
    <recommendedName>
        <fullName evidence="7">Reverse transcriptase RNase H-like domain-containing protein</fullName>
    </recommendedName>
</protein>
<evidence type="ECO:0000313" key="8">
    <source>
        <dbReference type="EMBL" id="WMV42008.1"/>
    </source>
</evidence>
<keyword evidence="1" id="KW-0808">Transferase</keyword>
<accession>A0AAF0U9F6</accession>
<dbReference type="GO" id="GO:0016787">
    <property type="term" value="F:hydrolase activity"/>
    <property type="evidence" value="ECO:0007669"/>
    <property type="project" value="UniProtKB-KW"/>
</dbReference>
<keyword evidence="2" id="KW-0548">Nucleotidyltransferase</keyword>
<sequence>MQNGKVIVYASRKLKIHEKNYSTHDLELDDVVFALKI</sequence>